<dbReference type="EMBL" id="ADAS02000054">
    <property type="protein sequence ID" value="OAV93122.1"/>
    <property type="molecule type" value="Genomic_DNA"/>
</dbReference>
<evidence type="ECO:0000256" key="1">
    <source>
        <dbReference type="SAM" id="MobiDB-lite"/>
    </source>
</evidence>
<dbReference type="VEuPathDB" id="FungiDB:PTTG_07240"/>
<evidence type="ECO:0000313" key="4">
    <source>
        <dbReference type="Proteomes" id="UP000005240"/>
    </source>
</evidence>
<dbReference type="EnsemblFungi" id="PTTG_07240-t43_1">
    <property type="protein sequence ID" value="PTTG_07240-t43_1-p1"/>
    <property type="gene ID" value="PTTG_07240"/>
</dbReference>
<keyword evidence="4" id="KW-1185">Reference proteome</keyword>
<evidence type="ECO:0000313" key="3">
    <source>
        <dbReference type="EnsemblFungi" id="PTTG_07240-t43_1-p1"/>
    </source>
</evidence>
<dbReference type="AlphaFoldDB" id="A0A180GL92"/>
<evidence type="ECO:0000313" key="2">
    <source>
        <dbReference type="EMBL" id="OAV93122.1"/>
    </source>
</evidence>
<reference evidence="2" key="2">
    <citation type="submission" date="2016-05" db="EMBL/GenBank/DDBJ databases">
        <title>Comparative analysis highlights variable genome content of wheat rusts and divergence of the mating loci.</title>
        <authorList>
            <person name="Cuomo C.A."/>
            <person name="Bakkeren G."/>
            <person name="Szabo L."/>
            <person name="Khalil H."/>
            <person name="Joly D."/>
            <person name="Goldberg J."/>
            <person name="Young S."/>
            <person name="Zeng Q."/>
            <person name="Fellers J."/>
        </authorList>
    </citation>
    <scope>NUCLEOTIDE SEQUENCE [LARGE SCALE GENOMIC DNA]</scope>
    <source>
        <strain evidence="2">1-1 BBBD Race 1</strain>
    </source>
</reference>
<dbReference type="Proteomes" id="UP000005240">
    <property type="component" value="Unassembled WGS sequence"/>
</dbReference>
<accession>A0A180GL92</accession>
<reference evidence="3 4" key="3">
    <citation type="journal article" date="2017" name="G3 (Bethesda)">
        <title>Comparative analysis highlights variable genome content of wheat rusts and divergence of the mating loci.</title>
        <authorList>
            <person name="Cuomo C.A."/>
            <person name="Bakkeren G."/>
            <person name="Khalil H.B."/>
            <person name="Panwar V."/>
            <person name="Joly D."/>
            <person name="Linning R."/>
            <person name="Sakthikumar S."/>
            <person name="Song X."/>
            <person name="Adiconis X."/>
            <person name="Fan L."/>
            <person name="Goldberg J.M."/>
            <person name="Levin J.Z."/>
            <person name="Young S."/>
            <person name="Zeng Q."/>
            <person name="Anikster Y."/>
            <person name="Bruce M."/>
            <person name="Wang M."/>
            <person name="Yin C."/>
            <person name="McCallum B."/>
            <person name="Szabo L.J."/>
            <person name="Hulbert S."/>
            <person name="Chen X."/>
            <person name="Fellers J.P."/>
        </authorList>
    </citation>
    <scope>NUCLEOTIDE SEQUENCE</scope>
    <source>
        <strain evidence="4">Isolate 1-1 / race 1 (BBBD)</strain>
        <strain evidence="3">isolate 1-1 / race 1 (BBBD)</strain>
    </source>
</reference>
<name>A0A180GL92_PUCT1</name>
<reference evidence="2" key="1">
    <citation type="submission" date="2009-11" db="EMBL/GenBank/DDBJ databases">
        <authorList>
            <consortium name="The Broad Institute Genome Sequencing Platform"/>
            <person name="Ward D."/>
            <person name="Feldgarden M."/>
            <person name="Earl A."/>
            <person name="Young S.K."/>
            <person name="Zeng Q."/>
            <person name="Koehrsen M."/>
            <person name="Alvarado L."/>
            <person name="Berlin A."/>
            <person name="Bochicchio J."/>
            <person name="Borenstein D."/>
            <person name="Chapman S.B."/>
            <person name="Chen Z."/>
            <person name="Engels R."/>
            <person name="Freedman E."/>
            <person name="Gellesch M."/>
            <person name="Goldberg J."/>
            <person name="Griggs A."/>
            <person name="Gujja S."/>
            <person name="Heilman E."/>
            <person name="Heiman D."/>
            <person name="Hepburn T."/>
            <person name="Howarth C."/>
            <person name="Jen D."/>
            <person name="Larson L."/>
            <person name="Lewis B."/>
            <person name="Mehta T."/>
            <person name="Park D."/>
            <person name="Pearson M."/>
            <person name="Roberts A."/>
            <person name="Saif S."/>
            <person name="Shea T."/>
            <person name="Shenoy N."/>
            <person name="Sisk P."/>
            <person name="Stolte C."/>
            <person name="Sykes S."/>
            <person name="Thomson T."/>
            <person name="Walk T."/>
            <person name="White J."/>
            <person name="Yandava C."/>
            <person name="Izard J."/>
            <person name="Baranova O.V."/>
            <person name="Blanton J.M."/>
            <person name="Tanner A.C."/>
            <person name="Dewhirst F.E."/>
            <person name="Haas B."/>
            <person name="Nusbaum C."/>
            <person name="Birren B."/>
        </authorList>
    </citation>
    <scope>NUCLEOTIDE SEQUENCE [LARGE SCALE GENOMIC DNA]</scope>
    <source>
        <strain evidence="2">1-1 BBBD Race 1</strain>
    </source>
</reference>
<protein>
    <submittedName>
        <fullName evidence="2 3">Uncharacterized protein</fullName>
    </submittedName>
</protein>
<sequence length="640" mass="70061">MTIDLPITPDSVPDGPSLISHLNDPEISEQRKQDVLQQLASWLKTEEEGGILPEDRLTFLDELSLDLPSIILHRVGSKKTAQSLPPSATRLASPDATILNSLVRHGSPKEVFMALTTTILQFLTESPLDLAPPSPSEDHHVHDSLPNPPRNLDDGTFLRFILSPLSTVILKILTKSRNPRAFYDPFCQCLLGLLDRCGGRGESQQQQEDDDDEGVGRSVKTYQEIVDVCQKAVALHADLESKAILLLASSAALIFASPSNEFPLGKAFLCHRDPKWRASFSRLLRAESAPKDSRVGHLFSAETDPVQVIQAIIAPILGALAPRQIKEKIIQISGPLVAGSEDNHLLASLDELGYGTLSGHQLVRLTRQGALVIQAFDRFSKIGADKEPTQTNKEEVEGLIAPSFVEAGLFLLLSERSEGLRLSEELGSKLIGLASSDATGSNRLLIFRSLAYMVHDLDPPPTRLEFLAALIGRHPSQPNIKSALVSLLRETLAHLARAGLLDPGERDRKREPIASILPPLILSLIHSTPFDLNHVDQALLSGNEDDWSTVDELLKYVVERLNLVYLLLKTDTHNLTGIRTGELNARIKQLLISPVHGWMADRTGGQDASAPAIKTDRRLAGLLFSVTVSLELCVDLLNQI</sequence>
<feature type="region of interest" description="Disordered" evidence="1">
    <location>
        <begin position="129"/>
        <end position="148"/>
    </location>
</feature>
<gene>
    <name evidence="2" type="ORF">PTTG_07240</name>
</gene>
<organism evidence="2">
    <name type="scientific">Puccinia triticina (isolate 1-1 / race 1 (BBBD))</name>
    <name type="common">Brown leaf rust fungus</name>
    <dbReference type="NCBI Taxonomy" id="630390"/>
    <lineage>
        <taxon>Eukaryota</taxon>
        <taxon>Fungi</taxon>
        <taxon>Dikarya</taxon>
        <taxon>Basidiomycota</taxon>
        <taxon>Pucciniomycotina</taxon>
        <taxon>Pucciniomycetes</taxon>
        <taxon>Pucciniales</taxon>
        <taxon>Pucciniaceae</taxon>
        <taxon>Puccinia</taxon>
    </lineage>
</organism>
<proteinExistence type="predicted"/>
<dbReference type="OrthoDB" id="2505577at2759"/>
<reference evidence="3" key="4">
    <citation type="submission" date="2025-05" db="UniProtKB">
        <authorList>
            <consortium name="EnsemblFungi"/>
        </authorList>
    </citation>
    <scope>IDENTIFICATION</scope>
    <source>
        <strain evidence="3">isolate 1-1 / race 1 (BBBD)</strain>
    </source>
</reference>